<dbReference type="SUPFAM" id="SSF46785">
    <property type="entry name" value="Winged helix' DNA-binding domain"/>
    <property type="match status" value="2"/>
</dbReference>
<dbReference type="InterPro" id="IPR036388">
    <property type="entry name" value="WH-like_DNA-bd_sf"/>
</dbReference>
<protein>
    <submittedName>
        <fullName evidence="6">Putative transcriptional regulator, AsnC family protein</fullName>
    </submittedName>
</protein>
<dbReference type="Pfam" id="PF13404">
    <property type="entry name" value="HTH_AsnC-type"/>
    <property type="match status" value="1"/>
</dbReference>
<gene>
    <name evidence="6" type="ordered locus">SBI_02818</name>
</gene>
<name>D7C2Q6_STRBB</name>
<feature type="domain" description="HTH asnC-type" evidence="5">
    <location>
        <begin position="8"/>
        <end position="48"/>
    </location>
</feature>
<dbReference type="PANTHER" id="PTHR30154:SF34">
    <property type="entry name" value="TRANSCRIPTIONAL REGULATOR AZLB"/>
    <property type="match status" value="1"/>
</dbReference>
<dbReference type="Pfam" id="PF13412">
    <property type="entry name" value="HTH_24"/>
    <property type="match status" value="1"/>
</dbReference>
<dbReference type="InterPro" id="IPR019887">
    <property type="entry name" value="Tscrpt_reg_AsnC/Lrp_C"/>
</dbReference>
<dbReference type="eggNOG" id="COG1522">
    <property type="taxonomic scope" value="Bacteria"/>
</dbReference>
<dbReference type="AlphaFoldDB" id="D7C2Q6"/>
<evidence type="ECO:0000256" key="3">
    <source>
        <dbReference type="ARBA" id="ARBA00023163"/>
    </source>
</evidence>
<dbReference type="KEGG" id="sbh:SBI_02818"/>
<keyword evidence="3" id="KW-0804">Transcription</keyword>
<dbReference type="Pfam" id="PF01037">
    <property type="entry name" value="AsnC_trans_reg"/>
    <property type="match status" value="1"/>
</dbReference>
<dbReference type="Gene3D" id="1.10.10.10">
    <property type="entry name" value="Winged helix-like DNA-binding domain superfamily/Winged helix DNA-binding domain"/>
    <property type="match status" value="2"/>
</dbReference>
<dbReference type="PRINTS" id="PR00033">
    <property type="entry name" value="HTHASNC"/>
</dbReference>
<organism evidence="6 7">
    <name type="scientific">Streptomyces bingchenggensis (strain BCW-1)</name>
    <dbReference type="NCBI Taxonomy" id="749414"/>
    <lineage>
        <taxon>Bacteria</taxon>
        <taxon>Bacillati</taxon>
        <taxon>Actinomycetota</taxon>
        <taxon>Actinomycetes</taxon>
        <taxon>Kitasatosporales</taxon>
        <taxon>Streptomycetaceae</taxon>
        <taxon>Streptomyces</taxon>
    </lineage>
</organism>
<evidence type="ECO:0000259" key="5">
    <source>
        <dbReference type="Pfam" id="PF13404"/>
    </source>
</evidence>
<evidence type="ECO:0000256" key="1">
    <source>
        <dbReference type="ARBA" id="ARBA00023015"/>
    </source>
</evidence>
<proteinExistence type="predicted"/>
<dbReference type="InterPro" id="IPR011008">
    <property type="entry name" value="Dimeric_a/b-barrel"/>
</dbReference>
<dbReference type="InterPro" id="IPR036390">
    <property type="entry name" value="WH_DNA-bd_sf"/>
</dbReference>
<evidence type="ECO:0000259" key="4">
    <source>
        <dbReference type="Pfam" id="PF01037"/>
    </source>
</evidence>
<dbReference type="PATRIC" id="fig|749414.3.peg.2916"/>
<dbReference type="Gene3D" id="3.30.70.920">
    <property type="match status" value="1"/>
</dbReference>
<feature type="domain" description="Transcription regulator AsnC/Lrp ligand binding" evidence="4">
    <location>
        <begin position="250"/>
        <end position="315"/>
    </location>
</feature>
<dbReference type="PANTHER" id="PTHR30154">
    <property type="entry name" value="LEUCINE-RESPONSIVE REGULATORY PROTEIN"/>
    <property type="match status" value="1"/>
</dbReference>
<keyword evidence="7" id="KW-1185">Reference proteome</keyword>
<dbReference type="InterPro" id="IPR019888">
    <property type="entry name" value="Tscrpt_reg_AsnC-like"/>
</dbReference>
<evidence type="ECO:0000256" key="2">
    <source>
        <dbReference type="ARBA" id="ARBA00023125"/>
    </source>
</evidence>
<dbReference type="GO" id="GO:0043565">
    <property type="term" value="F:sequence-specific DNA binding"/>
    <property type="evidence" value="ECO:0007669"/>
    <property type="project" value="InterPro"/>
</dbReference>
<dbReference type="EMBL" id="CP002047">
    <property type="protein sequence ID" value="ADI05939.1"/>
    <property type="molecule type" value="Genomic_DNA"/>
</dbReference>
<dbReference type="STRING" id="749414.SBI_02818"/>
<evidence type="ECO:0000313" key="6">
    <source>
        <dbReference type="EMBL" id="ADI05939.1"/>
    </source>
</evidence>
<sequence>MMNASDTLDDADRRVVAALQVHPRAGCGEIGRILGEHERTVARRIQRLTASGIVRPTALYDVMRCGLGSSVHVRLEVESGASVRMAKELVSRNDFRGVITVSGRGNVLWCEVILSPERTLHSLMQNGIPGISAVRRLDAYVTLRTFATVAEWHAPLLSEKERRLLRESAVQPISKPKDRYPISPTDQRVAEALIKNARISLTSLAKELDFSVATAGRRVTALLERQMLYLRTEIEPALLGLLVEAQLCLKVRPAGVEAVGTALAALPEVRYCAAITGAHNLLVEVCLKHEADLYRFLGERLAHFADITEVDTELITHAYKRGSVIKDGTFAHGGEGH</sequence>
<dbReference type="Proteomes" id="UP000000377">
    <property type="component" value="Chromosome"/>
</dbReference>
<dbReference type="GO" id="GO:0043200">
    <property type="term" value="P:response to amino acid"/>
    <property type="evidence" value="ECO:0007669"/>
    <property type="project" value="TreeGrafter"/>
</dbReference>
<dbReference type="RefSeq" id="WP_014175416.1">
    <property type="nucleotide sequence ID" value="NC_016582.1"/>
</dbReference>
<keyword evidence="1" id="KW-0805">Transcription regulation</keyword>
<keyword evidence="2" id="KW-0238">DNA-binding</keyword>
<reference evidence="6 7" key="1">
    <citation type="journal article" date="2010" name="J. Bacteriol.">
        <title>Genome sequence of the milbemycin-producing bacterium Streptomyces bingchenggensis.</title>
        <authorList>
            <person name="Wang X.J."/>
            <person name="Yan Y.J."/>
            <person name="Zhang B."/>
            <person name="An J."/>
            <person name="Wang J.J."/>
            <person name="Tian J."/>
            <person name="Jiang L."/>
            <person name="Chen Y.H."/>
            <person name="Huang S.X."/>
            <person name="Yin M."/>
            <person name="Zhang J."/>
            <person name="Gao A.L."/>
            <person name="Liu C.X."/>
            <person name="Zhu Z.X."/>
            <person name="Xiang W.S."/>
        </authorList>
    </citation>
    <scope>NUCLEOTIDE SEQUENCE [LARGE SCALE GENOMIC DNA]</scope>
    <source>
        <strain evidence="6 7">BCW-1</strain>
    </source>
</reference>
<accession>D7C2Q6</accession>
<dbReference type="SMART" id="SM00344">
    <property type="entry name" value="HTH_ASNC"/>
    <property type="match status" value="2"/>
</dbReference>
<dbReference type="HOGENOM" id="CLU_044190_1_1_11"/>
<evidence type="ECO:0000313" key="7">
    <source>
        <dbReference type="Proteomes" id="UP000000377"/>
    </source>
</evidence>
<dbReference type="SUPFAM" id="SSF54909">
    <property type="entry name" value="Dimeric alpha+beta barrel"/>
    <property type="match status" value="1"/>
</dbReference>
<dbReference type="GO" id="GO:0005829">
    <property type="term" value="C:cytosol"/>
    <property type="evidence" value="ECO:0007669"/>
    <property type="project" value="TreeGrafter"/>
</dbReference>
<dbReference type="InterPro" id="IPR000485">
    <property type="entry name" value="AsnC-type_HTH_dom"/>
</dbReference>